<accession>A0ACC0BT63</accession>
<evidence type="ECO:0000313" key="2">
    <source>
        <dbReference type="Proteomes" id="UP001060085"/>
    </source>
</evidence>
<dbReference type="EMBL" id="CM044702">
    <property type="protein sequence ID" value="KAI5675831.1"/>
    <property type="molecule type" value="Genomic_DNA"/>
</dbReference>
<evidence type="ECO:0000313" key="1">
    <source>
        <dbReference type="EMBL" id="KAI5675831.1"/>
    </source>
</evidence>
<sequence>MAQGHNRALGDDGSPQPTPSLAPQTPASMGEPLLPPSTSQATSLTAPLTVQDPPMTLAGMGGHLVLPSPTQPTPSQAPPKMQDPLTTSQPYALQLTQSLSSRSSSTGLTILGLISRSQSKICGRESFRNDQKDLIKKFSQSKYLEELHKPQKGKKKRKKAEEDAEPPGAHMPDDLQLMSIVASGASRDRLYGARSKGPHFIVESSRAAVGLAPCCLEHE</sequence>
<comment type="caution">
    <text evidence="1">The sequence shown here is derived from an EMBL/GenBank/DDBJ whole genome shotgun (WGS) entry which is preliminary data.</text>
</comment>
<organism evidence="1 2">
    <name type="scientific">Catharanthus roseus</name>
    <name type="common">Madagascar periwinkle</name>
    <name type="synonym">Vinca rosea</name>
    <dbReference type="NCBI Taxonomy" id="4058"/>
    <lineage>
        <taxon>Eukaryota</taxon>
        <taxon>Viridiplantae</taxon>
        <taxon>Streptophyta</taxon>
        <taxon>Embryophyta</taxon>
        <taxon>Tracheophyta</taxon>
        <taxon>Spermatophyta</taxon>
        <taxon>Magnoliopsida</taxon>
        <taxon>eudicotyledons</taxon>
        <taxon>Gunneridae</taxon>
        <taxon>Pentapetalae</taxon>
        <taxon>asterids</taxon>
        <taxon>lamiids</taxon>
        <taxon>Gentianales</taxon>
        <taxon>Apocynaceae</taxon>
        <taxon>Rauvolfioideae</taxon>
        <taxon>Vinceae</taxon>
        <taxon>Catharanthinae</taxon>
        <taxon>Catharanthus</taxon>
    </lineage>
</organism>
<dbReference type="Proteomes" id="UP001060085">
    <property type="component" value="Linkage Group LG02"/>
</dbReference>
<keyword evidence="2" id="KW-1185">Reference proteome</keyword>
<proteinExistence type="predicted"/>
<name>A0ACC0BT63_CATRO</name>
<gene>
    <name evidence="1" type="ORF">M9H77_06781</name>
</gene>
<reference evidence="2" key="1">
    <citation type="journal article" date="2023" name="Nat. Plants">
        <title>Single-cell RNA sequencing provides a high-resolution roadmap for understanding the multicellular compartmentation of specialized metabolism.</title>
        <authorList>
            <person name="Sun S."/>
            <person name="Shen X."/>
            <person name="Li Y."/>
            <person name="Li Y."/>
            <person name="Wang S."/>
            <person name="Li R."/>
            <person name="Zhang H."/>
            <person name="Shen G."/>
            <person name="Guo B."/>
            <person name="Wei J."/>
            <person name="Xu J."/>
            <person name="St-Pierre B."/>
            <person name="Chen S."/>
            <person name="Sun C."/>
        </authorList>
    </citation>
    <scope>NUCLEOTIDE SEQUENCE [LARGE SCALE GENOMIC DNA]</scope>
</reference>
<protein>
    <submittedName>
        <fullName evidence="1">Uncharacterized protein</fullName>
    </submittedName>
</protein>